<dbReference type="Pfam" id="PF00144">
    <property type="entry name" value="Beta-lactamase"/>
    <property type="match status" value="1"/>
</dbReference>
<accession>A0ABX1K686</accession>
<sequence>VRSTTADLAVLLTALLDGAAPGAWALDPRADLDATERVGLFWLTRSTDVGTTTWHNGMTGGFASFVGLDRAARRGVVVLSDVASSVDALGTRLLAGERV</sequence>
<feature type="non-terminal residue" evidence="3">
    <location>
        <position position="1"/>
    </location>
</feature>
<reference evidence="3 4" key="1">
    <citation type="submission" date="2020-04" db="EMBL/GenBank/DDBJ databases">
        <title>MicrobeNet Type strains.</title>
        <authorList>
            <person name="Nicholson A.C."/>
        </authorList>
    </citation>
    <scope>NUCLEOTIDE SEQUENCE [LARGE SCALE GENOMIC DNA]</scope>
    <source>
        <strain evidence="3 4">ATCC BAA-787</strain>
    </source>
</reference>
<evidence type="ECO:0000313" key="3">
    <source>
        <dbReference type="EMBL" id="NKY41075.1"/>
    </source>
</evidence>
<dbReference type="InterPro" id="IPR001466">
    <property type="entry name" value="Beta-lactam-related"/>
</dbReference>
<protein>
    <submittedName>
        <fullName evidence="3">Beta-lactamase family protein</fullName>
    </submittedName>
</protein>
<dbReference type="EMBL" id="JAAXOY010000561">
    <property type="protein sequence ID" value="NKY41075.1"/>
    <property type="molecule type" value="Genomic_DNA"/>
</dbReference>
<dbReference type="Gene3D" id="3.40.710.10">
    <property type="entry name" value="DD-peptidase/beta-lactamase superfamily"/>
    <property type="match status" value="1"/>
</dbReference>
<feature type="domain" description="Beta-lactamase-related" evidence="2">
    <location>
        <begin position="1"/>
        <end position="85"/>
    </location>
</feature>
<feature type="chain" id="PRO_5046168124" evidence="1">
    <location>
        <begin position="26"/>
        <end position="99"/>
    </location>
</feature>
<comment type="caution">
    <text evidence="3">The sequence shown here is derived from an EMBL/GenBank/DDBJ whole genome shotgun (WGS) entry which is preliminary data.</text>
</comment>
<keyword evidence="4" id="KW-1185">Reference proteome</keyword>
<evidence type="ECO:0000313" key="4">
    <source>
        <dbReference type="Proteomes" id="UP000777774"/>
    </source>
</evidence>
<dbReference type="RefSeq" id="WP_168680224.1">
    <property type="nucleotide sequence ID" value="NZ_JAAXOY010000561.1"/>
</dbReference>
<organism evidence="3 4">
    <name type="scientific">Cellulomonas septica</name>
    <dbReference type="NCBI Taxonomy" id="285080"/>
    <lineage>
        <taxon>Bacteria</taxon>
        <taxon>Bacillati</taxon>
        <taxon>Actinomycetota</taxon>
        <taxon>Actinomycetes</taxon>
        <taxon>Micrococcales</taxon>
        <taxon>Cellulomonadaceae</taxon>
        <taxon>Cellulomonas</taxon>
    </lineage>
</organism>
<feature type="signal peptide" evidence="1">
    <location>
        <begin position="1"/>
        <end position="25"/>
    </location>
</feature>
<dbReference type="SUPFAM" id="SSF56601">
    <property type="entry name" value="beta-lactamase/transpeptidase-like"/>
    <property type="match status" value="1"/>
</dbReference>
<evidence type="ECO:0000259" key="2">
    <source>
        <dbReference type="Pfam" id="PF00144"/>
    </source>
</evidence>
<dbReference type="Proteomes" id="UP000777774">
    <property type="component" value="Unassembled WGS sequence"/>
</dbReference>
<proteinExistence type="predicted"/>
<keyword evidence="1" id="KW-0732">Signal</keyword>
<evidence type="ECO:0000256" key="1">
    <source>
        <dbReference type="SAM" id="SignalP"/>
    </source>
</evidence>
<dbReference type="InterPro" id="IPR012338">
    <property type="entry name" value="Beta-lactam/transpept-like"/>
</dbReference>
<name>A0ABX1K686_9CELL</name>
<gene>
    <name evidence="3" type="ORF">HGA02_16550</name>
</gene>